<feature type="chain" id="PRO_5026111205" description="Neutral/alkaline non-lysosomal ceramidase N-terminal domain-containing protein" evidence="1">
    <location>
        <begin position="20"/>
        <end position="436"/>
    </location>
</feature>
<gene>
    <name evidence="2" type="ORF">GJV26_23695</name>
</gene>
<accession>A0A6I3XUN4</accession>
<keyword evidence="1" id="KW-0732">Signal</keyword>
<dbReference type="RefSeq" id="WP_155711132.1">
    <property type="nucleotide sequence ID" value="NZ_BMWU01000004.1"/>
</dbReference>
<evidence type="ECO:0000313" key="3">
    <source>
        <dbReference type="Proteomes" id="UP000431684"/>
    </source>
</evidence>
<name>A0A6I3XUN4_9BURK</name>
<reference evidence="2 3" key="1">
    <citation type="submission" date="2019-11" db="EMBL/GenBank/DDBJ databases">
        <title>Draft Genome Sequences of Six Type Strains of the Genus Massilia.</title>
        <authorList>
            <person name="Miess H."/>
            <person name="Frediansyah A."/>
            <person name="Goeker M."/>
            <person name="Gross H."/>
        </authorList>
    </citation>
    <scope>NUCLEOTIDE SEQUENCE [LARGE SCALE GENOMIC DNA]</scope>
    <source>
        <strain evidence="2 3">DSM 17513</strain>
    </source>
</reference>
<evidence type="ECO:0008006" key="4">
    <source>
        <dbReference type="Google" id="ProtNLM"/>
    </source>
</evidence>
<evidence type="ECO:0000313" key="2">
    <source>
        <dbReference type="EMBL" id="MUI15435.1"/>
    </source>
</evidence>
<organism evidence="2 3">
    <name type="scientific">Pseudoduganella dura</name>
    <dbReference type="NCBI Taxonomy" id="321982"/>
    <lineage>
        <taxon>Bacteria</taxon>
        <taxon>Pseudomonadati</taxon>
        <taxon>Pseudomonadota</taxon>
        <taxon>Betaproteobacteria</taxon>
        <taxon>Burkholderiales</taxon>
        <taxon>Oxalobacteraceae</taxon>
        <taxon>Telluria group</taxon>
        <taxon>Pseudoduganella</taxon>
    </lineage>
</organism>
<keyword evidence="3" id="KW-1185">Reference proteome</keyword>
<proteinExistence type="predicted"/>
<dbReference type="Proteomes" id="UP000431684">
    <property type="component" value="Unassembled WGS sequence"/>
</dbReference>
<protein>
    <recommendedName>
        <fullName evidence="4">Neutral/alkaline non-lysosomal ceramidase N-terminal domain-containing protein</fullName>
    </recommendedName>
</protein>
<dbReference type="OrthoDB" id="7593658at2"/>
<sequence>MKLRTGLILALSIAVTQSAAGTEGALRAAAARVDITPPIDELPKPYKSIYDPIYVRALLLDNGATRAAVIVADVPAIQAGIHADLIRRVAAQAGIPPENILLGSSHTHNSIRVDTSKSGGIIAGSDAFTRRVIAATLEAVRQAAAGLQPVRAGYGVGQSSLVANRNEWSAPERRYIDGIDRTGTQFVDPSLGVFKVESLSGDLVALVLNYGIEPVVNEAQGTEISGDVPGSAARYVEEAAGGKAVALFTIAPAGSPAYRVWAGPDADAARAHRIMAAMGTVLGEEALATARHISRTVTQMRIGGGLRTLQCPGKITTPQNLKRECSNMPGATVPACSFRDAEGPPVALNYGVLQLGDTAIVHADANVVPAIGDRLKRALPLANAMVVLDNFGPFRFLVDDASYPLNTYEATATRAKQGCGEQGLIDGTLQLIEQLR</sequence>
<dbReference type="EMBL" id="WNWM01000002">
    <property type="protein sequence ID" value="MUI15435.1"/>
    <property type="molecule type" value="Genomic_DNA"/>
</dbReference>
<feature type="signal peptide" evidence="1">
    <location>
        <begin position="1"/>
        <end position="19"/>
    </location>
</feature>
<comment type="caution">
    <text evidence="2">The sequence shown here is derived from an EMBL/GenBank/DDBJ whole genome shotgun (WGS) entry which is preliminary data.</text>
</comment>
<evidence type="ECO:0000256" key="1">
    <source>
        <dbReference type="SAM" id="SignalP"/>
    </source>
</evidence>
<dbReference type="AlphaFoldDB" id="A0A6I3XUN4"/>